<evidence type="ECO:0000313" key="1">
    <source>
        <dbReference type="EMBL" id="KZT37076.1"/>
    </source>
</evidence>
<dbReference type="PANTHER" id="PTHR34407">
    <property type="entry name" value="EXPRESSED PROTEIN"/>
    <property type="match status" value="1"/>
</dbReference>
<dbReference type="AlphaFoldDB" id="A0A166C4P5"/>
<name>A0A166C4P5_9AGAM</name>
<evidence type="ECO:0000313" key="2">
    <source>
        <dbReference type="Proteomes" id="UP000076798"/>
    </source>
</evidence>
<dbReference type="Proteomes" id="UP000076798">
    <property type="component" value="Unassembled WGS sequence"/>
</dbReference>
<accession>A0A166C4P5</accession>
<reference evidence="1 2" key="1">
    <citation type="journal article" date="2016" name="Mol. Biol. Evol.">
        <title>Comparative Genomics of Early-Diverging Mushroom-Forming Fungi Provides Insights into the Origins of Lignocellulose Decay Capabilities.</title>
        <authorList>
            <person name="Nagy L.G."/>
            <person name="Riley R."/>
            <person name="Tritt A."/>
            <person name="Adam C."/>
            <person name="Daum C."/>
            <person name="Floudas D."/>
            <person name="Sun H."/>
            <person name="Yadav J.S."/>
            <person name="Pangilinan J."/>
            <person name="Larsson K.H."/>
            <person name="Matsuura K."/>
            <person name="Barry K."/>
            <person name="Labutti K."/>
            <person name="Kuo R."/>
            <person name="Ohm R.A."/>
            <person name="Bhattacharya S.S."/>
            <person name="Shirouzu T."/>
            <person name="Yoshinaga Y."/>
            <person name="Martin F.M."/>
            <person name="Grigoriev I.V."/>
            <person name="Hibbett D.S."/>
        </authorList>
    </citation>
    <scope>NUCLEOTIDE SEQUENCE [LARGE SCALE GENOMIC DNA]</scope>
    <source>
        <strain evidence="1 2">HHB10207 ss-3</strain>
    </source>
</reference>
<dbReference type="CDD" id="cd00229">
    <property type="entry name" value="SGNH_hydrolase"/>
    <property type="match status" value="1"/>
</dbReference>
<dbReference type="InterPro" id="IPR036514">
    <property type="entry name" value="SGNH_hydro_sf"/>
</dbReference>
<sequence length="533" mass="59977">MAMPPFRSGLAATIILFIALISVLLLFDVYYLPIPERPPFGTLQFGSSESVLAVDADGIKSGPKTAELPESCDFCGPTDTVCKKWGPDNIARSRAYEGPNARLRRIIRKAISGQPIKIGVLGGSVSAGHGVFDPKERWHGIYVQWWRDTFFAEIYSSRGENEGDEEREDGEDSEEDAIEWVQLVDGSIPATQSDYLQSCHMEHIDEDVDLVVVELAINDQRREELAHAYEYLLRSLLILPTNPAIINLQTMGLHGSEISMGGDLEMAIAMYYDTPVINIRNVLLPYLLQHRELDWNITRHYFVHNAERGWVDLRHMNVNGHRAMAEMLISMTQKIYCEELKAMANESEKEWLPTEEHIPGKDSLEYIPRLRMFQAYDNHTEVVPMRPMCMSLTSEKHPLVASQANGWEIWESKQSVSRKIYYRATVPGSTISFNIAVGPLGRARVSYLRSKSFGLGSVWCWVEVEGVPDSEKRFGHKLDGYWDRDKINVGSADAVAQHLPPGSHTLHCRLLGSDESADPGKGTEFRIIAVDSA</sequence>
<dbReference type="SUPFAM" id="SSF52266">
    <property type="entry name" value="SGNH hydrolase"/>
    <property type="match status" value="1"/>
</dbReference>
<organism evidence="1 2">
    <name type="scientific">Sistotremastrum suecicum HHB10207 ss-3</name>
    <dbReference type="NCBI Taxonomy" id="1314776"/>
    <lineage>
        <taxon>Eukaryota</taxon>
        <taxon>Fungi</taxon>
        <taxon>Dikarya</taxon>
        <taxon>Basidiomycota</taxon>
        <taxon>Agaricomycotina</taxon>
        <taxon>Agaricomycetes</taxon>
        <taxon>Sistotremastrales</taxon>
        <taxon>Sistotremastraceae</taxon>
        <taxon>Sistotremastrum</taxon>
    </lineage>
</organism>
<protein>
    <recommendedName>
        <fullName evidence="3">Capsular associated protein</fullName>
    </recommendedName>
</protein>
<gene>
    <name evidence="1" type="ORF">SISSUDRAFT_1034389</name>
</gene>
<proteinExistence type="predicted"/>
<dbReference type="EMBL" id="KV428092">
    <property type="protein sequence ID" value="KZT37076.1"/>
    <property type="molecule type" value="Genomic_DNA"/>
</dbReference>
<dbReference type="OrthoDB" id="544608at2759"/>
<evidence type="ECO:0008006" key="3">
    <source>
        <dbReference type="Google" id="ProtNLM"/>
    </source>
</evidence>
<dbReference type="PANTHER" id="PTHR34407:SF1">
    <property type="entry name" value="SGNH HYDROLASE-TYPE ESTERASE DOMAIN-CONTAINING PROTEIN"/>
    <property type="match status" value="1"/>
</dbReference>
<keyword evidence="2" id="KW-1185">Reference proteome</keyword>
<dbReference type="Gene3D" id="3.40.50.1110">
    <property type="entry name" value="SGNH hydrolase"/>
    <property type="match status" value="1"/>
</dbReference>